<dbReference type="GO" id="GO:0004047">
    <property type="term" value="F:aminomethyltransferase activity"/>
    <property type="evidence" value="ECO:0007669"/>
    <property type="project" value="UniProtKB-EC"/>
</dbReference>
<dbReference type="InterPro" id="IPR017703">
    <property type="entry name" value="YgfZ/GCV_T_CS"/>
</dbReference>
<dbReference type="GO" id="GO:0016226">
    <property type="term" value="P:iron-sulfur cluster assembly"/>
    <property type="evidence" value="ECO:0007669"/>
    <property type="project" value="TreeGrafter"/>
</dbReference>
<accession>U2EIU9</accession>
<name>U2EIU9_9GAMM</name>
<dbReference type="PANTHER" id="PTHR22602:SF0">
    <property type="entry name" value="TRANSFERASE CAF17, MITOCHONDRIAL-RELATED"/>
    <property type="match status" value="1"/>
</dbReference>
<dbReference type="EMBL" id="AFNV02000021">
    <property type="protein sequence ID" value="ERJ18267.1"/>
    <property type="molecule type" value="Genomic_DNA"/>
</dbReference>
<proteinExistence type="predicted"/>
<dbReference type="GO" id="GO:0008168">
    <property type="term" value="F:methyltransferase activity"/>
    <property type="evidence" value="ECO:0007669"/>
    <property type="project" value="UniProtKB-KW"/>
</dbReference>
<dbReference type="Gene3D" id="3.30.70.1400">
    <property type="entry name" value="Aminomethyltransferase beta-barrel domains"/>
    <property type="match status" value="1"/>
</dbReference>
<dbReference type="STRING" id="1033802.SSPSH_002895"/>
<dbReference type="OrthoDB" id="9796287at2"/>
<protein>
    <submittedName>
        <fullName evidence="1">Aminomethyltransferase family protein</fullName>
        <ecNumber evidence="1">2.1.2.10</ecNumber>
    </submittedName>
</protein>
<dbReference type="PANTHER" id="PTHR22602">
    <property type="entry name" value="TRANSFERASE CAF17, MITOCHONDRIAL-RELATED"/>
    <property type="match status" value="1"/>
</dbReference>
<reference evidence="1 2" key="2">
    <citation type="journal article" date="2013" name="PLoS ONE">
        <title>INDIGO - INtegrated Data Warehouse of MIcrobial GenOmes with Examples from the Red Sea Extremophiles.</title>
        <authorList>
            <person name="Alam I."/>
            <person name="Antunes A."/>
            <person name="Kamau A.A."/>
            <person name="Ba Alawi W."/>
            <person name="Kalkatawi M."/>
            <person name="Stingl U."/>
            <person name="Bajic V.B."/>
        </authorList>
    </citation>
    <scope>NUCLEOTIDE SEQUENCE [LARGE SCALE GENOMIC DNA]</scope>
    <source>
        <strain evidence="1 2">E1L3A</strain>
    </source>
</reference>
<dbReference type="Proteomes" id="UP000006242">
    <property type="component" value="Unassembled WGS sequence"/>
</dbReference>
<organism evidence="1 2">
    <name type="scientific">Salinisphaera shabanensis E1L3A</name>
    <dbReference type="NCBI Taxonomy" id="1033802"/>
    <lineage>
        <taxon>Bacteria</taxon>
        <taxon>Pseudomonadati</taxon>
        <taxon>Pseudomonadota</taxon>
        <taxon>Gammaproteobacteria</taxon>
        <taxon>Salinisphaerales</taxon>
        <taxon>Salinisphaeraceae</taxon>
        <taxon>Salinisphaera</taxon>
    </lineage>
</organism>
<dbReference type="EC" id="2.1.2.10" evidence="1"/>
<dbReference type="RefSeq" id="WP_006915411.1">
    <property type="nucleotide sequence ID" value="NZ_AFNV02000021.1"/>
</dbReference>
<comment type="caution">
    <text evidence="1">The sequence shown here is derived from an EMBL/GenBank/DDBJ whole genome shotgun (WGS) entry which is preliminary data.</text>
</comment>
<dbReference type="AlphaFoldDB" id="U2EIU9"/>
<dbReference type="InterPro" id="IPR045179">
    <property type="entry name" value="YgfZ/GcvT"/>
</dbReference>
<dbReference type="NCBIfam" id="TIGR03317">
    <property type="entry name" value="ygfZ_signature"/>
    <property type="match status" value="1"/>
</dbReference>
<dbReference type="SUPFAM" id="SSF103025">
    <property type="entry name" value="Folate-binding domain"/>
    <property type="match status" value="1"/>
</dbReference>
<dbReference type="GO" id="GO:0032259">
    <property type="term" value="P:methylation"/>
    <property type="evidence" value="ECO:0007669"/>
    <property type="project" value="UniProtKB-KW"/>
</dbReference>
<evidence type="ECO:0000313" key="2">
    <source>
        <dbReference type="Proteomes" id="UP000006242"/>
    </source>
</evidence>
<dbReference type="eggNOG" id="COG0354">
    <property type="taxonomic scope" value="Bacteria"/>
</dbReference>
<dbReference type="Gene3D" id="2.40.30.160">
    <property type="match status" value="1"/>
</dbReference>
<sequence length="291" mass="31314">MTDSVSTAPAALGAIAVSGADAADFLRAQLSNDVMRLGHDRHFLAAWCDAKGRTQMIARVCERDDGYLLILPEELIDGVMKRLQMFVLRAAVKLSDCRGVLRIIARVGGDMPAPNQSSHSDDVIRLGLAPNGEGEPRALEIVSADRPPEPQSISTDDTRWLALDIDAGIPTLTLATQGMFVPQMLNLHWLGAIDFDKGCYPGQEVIARLHYRGTLTRRMFRLFWHGEQPLPGSDVIDADGERAGTVLSAAPNATPDQGALLAVIKTRAIGGLLTSTNATLELGELPYPTPG</sequence>
<evidence type="ECO:0000313" key="1">
    <source>
        <dbReference type="EMBL" id="ERJ18267.1"/>
    </source>
</evidence>
<reference evidence="1 2" key="1">
    <citation type="journal article" date="2011" name="J. Bacteriol.">
        <title>Genome sequence of Salinisphaera shabanensis, a gammaproteobacterium from the harsh, variable environment of the brine-seawater interface of the Shaban Deep in the Red Sea.</title>
        <authorList>
            <person name="Antunes A."/>
            <person name="Alam I."/>
            <person name="Bajic V.B."/>
            <person name="Stingl U."/>
        </authorList>
    </citation>
    <scope>NUCLEOTIDE SEQUENCE [LARGE SCALE GENOMIC DNA]</scope>
    <source>
        <strain evidence="1 2">E1L3A</strain>
    </source>
</reference>
<keyword evidence="1" id="KW-0808">Transferase</keyword>
<keyword evidence="2" id="KW-1185">Reference proteome</keyword>
<gene>
    <name evidence="1" type="ORF">SSPSH_002895</name>
</gene>